<dbReference type="Gene3D" id="1.10.1040.10">
    <property type="entry name" value="N-(1-d-carboxylethyl)-l-norvaline Dehydrogenase, domain 2"/>
    <property type="match status" value="2"/>
</dbReference>
<dbReference type="Proteomes" id="UP000646833">
    <property type="component" value="Unassembled WGS sequence"/>
</dbReference>
<keyword evidence="6" id="KW-0276">Fatty acid metabolism</keyword>
<comment type="similarity">
    <text evidence="3 14">Belongs to the enoyl-CoA hydratase/isomerase family.</text>
</comment>
<keyword evidence="12" id="KW-0456">Lyase</keyword>
<name>A0A830EDB6_9EURY</name>
<sequence>MMHENDIERVAVLGAGSMGHGIAEVAAIAGYEVSLRDIEQEFVDNGLESIEWSLEKLAEKRQIDESAEDVFSRVSGFVDLERAVEDADLVVEAVPEKMELKRETFSEVDRYAPDHAILASNTSGLSITEMANSTDRPEQVVGTHYFNPPVKMSLVEVVHGEQTSEETVEAMHTYVESIGKTPIDVRKDVHGFVVNNVLVPFMGEAAWMLDEGACTVEQADAAMVFQRGYPMGPFELNDYSGIDIGYDFIDSSAFDVPPPIAEMVEGETLGRKTGSGFYEYDDGDGPTYGPDDAGEFDTLRIEARMINEAAKLVGGGVATPEDIDLGVRLGGRFPLGTCRVGDKIGLDAVLEKLESLHEATGAERYRPAEHLRELVENGDTGEVAGKGFYDYTGEWPYQFLNVDLDERGVLSIEFDRTERLNSFSEEMFAEVDRALSTADTDEVSCVVFTGAGDRAFSAGADITGFLTNAPTEIMDVEQSIERIYNFDRPTVAAIDGFCLGAGLELMLACDIRIATENSTFGSPEIDLGLIPGGGGTQRLTRLVGEPRAKELVFRGNHIPAEQAADWGIVNRAVSPDEFDDTVDAFVDDIAAGPKTALKVAKQVINEGQDASLDAGLKLESQGFGLLTSTDDVVEGVQAFRNDRQPNFED</sequence>
<dbReference type="InterPro" id="IPR006108">
    <property type="entry name" value="3HC_DH_C"/>
</dbReference>
<dbReference type="PANTHER" id="PTHR23309">
    <property type="entry name" value="3-HYDROXYACYL-COA DEHYROGENASE"/>
    <property type="match status" value="1"/>
</dbReference>
<dbReference type="EMBL" id="BMCI01000006">
    <property type="protein sequence ID" value="GGC66609.1"/>
    <property type="molecule type" value="Genomic_DNA"/>
</dbReference>
<comment type="caution">
    <text evidence="17">The sequence shown here is derived from an EMBL/GenBank/DDBJ whole genome shotgun (WGS) entry which is preliminary data.</text>
</comment>
<keyword evidence="7" id="KW-0560">Oxidoreductase</keyword>
<keyword evidence="10" id="KW-0576">Peroxisome</keyword>
<evidence type="ECO:0000256" key="5">
    <source>
        <dbReference type="ARBA" id="ARBA00011245"/>
    </source>
</evidence>
<dbReference type="InterPro" id="IPR036291">
    <property type="entry name" value="NAD(P)-bd_dom_sf"/>
</dbReference>
<dbReference type="Pfam" id="PF00378">
    <property type="entry name" value="ECH_1"/>
    <property type="match status" value="1"/>
</dbReference>
<protein>
    <submittedName>
        <fullName evidence="17">3-hydroxyacyl-CoA dehydrogenase</fullName>
    </submittedName>
</protein>
<dbReference type="InterPro" id="IPR001753">
    <property type="entry name" value="Enoyl-CoA_hydra/iso"/>
</dbReference>
<keyword evidence="9" id="KW-0443">Lipid metabolism</keyword>
<accession>A0A830EDB6</accession>
<dbReference type="PROSITE" id="PS00166">
    <property type="entry name" value="ENOYL_COA_HYDRATASE"/>
    <property type="match status" value="1"/>
</dbReference>
<evidence type="ECO:0000313" key="17">
    <source>
        <dbReference type="EMBL" id="GGC66609.1"/>
    </source>
</evidence>
<gene>
    <name evidence="17" type="ORF">GCM10007209_30920</name>
</gene>
<comment type="similarity">
    <text evidence="4">In the N-terminal section; belongs to the enoyl-CoA hydratase/isomerase family.</text>
</comment>
<dbReference type="InterPro" id="IPR029045">
    <property type="entry name" value="ClpP/crotonase-like_dom_sf"/>
</dbReference>
<evidence type="ECO:0000256" key="4">
    <source>
        <dbReference type="ARBA" id="ARBA00008750"/>
    </source>
</evidence>
<dbReference type="FunFam" id="1.10.12.10:FF:000001">
    <property type="entry name" value="Probable enoyl-CoA hydratase, mitochondrial"/>
    <property type="match status" value="1"/>
</dbReference>
<dbReference type="FunFam" id="3.40.50.720:FF:000009">
    <property type="entry name" value="Fatty oxidation complex, alpha subunit"/>
    <property type="match status" value="1"/>
</dbReference>
<dbReference type="InterPro" id="IPR008927">
    <property type="entry name" value="6-PGluconate_DH-like_C_sf"/>
</dbReference>
<dbReference type="SUPFAM" id="SSF48179">
    <property type="entry name" value="6-phosphogluconate dehydrogenase C-terminal domain-like"/>
    <property type="match status" value="2"/>
</dbReference>
<feature type="domain" description="3-hydroxyacyl-CoA dehydrogenase C-terminal" evidence="15">
    <location>
        <begin position="191"/>
        <end position="280"/>
    </location>
</feature>
<reference evidence="17" key="2">
    <citation type="submission" date="2020-09" db="EMBL/GenBank/DDBJ databases">
        <authorList>
            <person name="Sun Q."/>
            <person name="Sedlacek I."/>
        </authorList>
    </citation>
    <scope>NUCLEOTIDE SEQUENCE</scope>
    <source>
        <strain evidence="17">CCM 7217</strain>
    </source>
</reference>
<dbReference type="Gene3D" id="3.40.50.720">
    <property type="entry name" value="NAD(P)-binding Rossmann-like Domain"/>
    <property type="match status" value="1"/>
</dbReference>
<dbReference type="UniPathway" id="UPA00659"/>
<comment type="subcellular location">
    <subcellularLocation>
        <location evidence="1">Peroxisome</location>
    </subcellularLocation>
</comment>
<keyword evidence="11" id="KW-0413">Isomerase</keyword>
<evidence type="ECO:0000256" key="7">
    <source>
        <dbReference type="ARBA" id="ARBA00023002"/>
    </source>
</evidence>
<evidence type="ECO:0000256" key="3">
    <source>
        <dbReference type="ARBA" id="ARBA00005254"/>
    </source>
</evidence>
<proteinExistence type="inferred from homology"/>
<dbReference type="SUPFAM" id="SSF52096">
    <property type="entry name" value="ClpP/crotonase"/>
    <property type="match status" value="1"/>
</dbReference>
<keyword evidence="8" id="KW-0520">NAD</keyword>
<dbReference type="InterPro" id="IPR006176">
    <property type="entry name" value="3-OHacyl-CoA_DH_NAD-bd"/>
</dbReference>
<keyword evidence="13" id="KW-0511">Multifunctional enzyme</keyword>
<dbReference type="InterPro" id="IPR014748">
    <property type="entry name" value="Enoyl-CoA_hydra_C"/>
</dbReference>
<dbReference type="CDD" id="cd06558">
    <property type="entry name" value="crotonase-like"/>
    <property type="match status" value="1"/>
</dbReference>
<evidence type="ECO:0000256" key="14">
    <source>
        <dbReference type="RuleBase" id="RU003707"/>
    </source>
</evidence>
<dbReference type="GO" id="GO:0016853">
    <property type="term" value="F:isomerase activity"/>
    <property type="evidence" value="ECO:0007669"/>
    <property type="project" value="UniProtKB-KW"/>
</dbReference>
<evidence type="ECO:0000256" key="1">
    <source>
        <dbReference type="ARBA" id="ARBA00004275"/>
    </source>
</evidence>
<dbReference type="Gene3D" id="3.90.226.10">
    <property type="entry name" value="2-enoyl-CoA Hydratase, Chain A, domain 1"/>
    <property type="match status" value="1"/>
</dbReference>
<evidence type="ECO:0000259" key="16">
    <source>
        <dbReference type="Pfam" id="PF02737"/>
    </source>
</evidence>
<comment type="pathway">
    <text evidence="2">Lipid metabolism; fatty acid beta-oxidation.</text>
</comment>
<evidence type="ECO:0000256" key="13">
    <source>
        <dbReference type="ARBA" id="ARBA00023268"/>
    </source>
</evidence>
<evidence type="ECO:0000256" key="6">
    <source>
        <dbReference type="ARBA" id="ARBA00022832"/>
    </source>
</evidence>
<dbReference type="Pfam" id="PF00725">
    <property type="entry name" value="3HCDH"/>
    <property type="match status" value="2"/>
</dbReference>
<evidence type="ECO:0000313" key="18">
    <source>
        <dbReference type="Proteomes" id="UP000646833"/>
    </source>
</evidence>
<evidence type="ECO:0000256" key="11">
    <source>
        <dbReference type="ARBA" id="ARBA00023235"/>
    </source>
</evidence>
<dbReference type="InterPro" id="IPR018376">
    <property type="entry name" value="Enoyl-CoA_hyd/isom_CS"/>
</dbReference>
<dbReference type="GO" id="GO:0004300">
    <property type="term" value="F:enoyl-CoA hydratase activity"/>
    <property type="evidence" value="ECO:0007669"/>
    <property type="project" value="UniProtKB-ARBA"/>
</dbReference>
<dbReference type="GO" id="GO:0003857">
    <property type="term" value="F:(3S)-3-hydroxyacyl-CoA dehydrogenase (NAD+) activity"/>
    <property type="evidence" value="ECO:0007669"/>
    <property type="project" value="TreeGrafter"/>
</dbReference>
<feature type="domain" description="3-hydroxyacyl-CoA dehydrogenase C-terminal" evidence="15">
    <location>
        <begin position="299"/>
        <end position="391"/>
    </location>
</feature>
<dbReference type="GO" id="GO:0006635">
    <property type="term" value="P:fatty acid beta-oxidation"/>
    <property type="evidence" value="ECO:0007669"/>
    <property type="project" value="UniProtKB-UniPathway"/>
</dbReference>
<evidence type="ECO:0000256" key="2">
    <source>
        <dbReference type="ARBA" id="ARBA00005005"/>
    </source>
</evidence>
<dbReference type="AlphaFoldDB" id="A0A830EDB6"/>
<dbReference type="Gene3D" id="1.10.12.10">
    <property type="entry name" value="Lyase 2-enoyl-coa Hydratase, Chain A, domain 2"/>
    <property type="match status" value="1"/>
</dbReference>
<reference evidence="17" key="1">
    <citation type="journal article" date="2014" name="Int. J. Syst. Evol. Microbiol.">
        <title>Complete genome sequence of Corynebacterium casei LMG S-19264T (=DSM 44701T), isolated from a smear-ripened cheese.</title>
        <authorList>
            <consortium name="US DOE Joint Genome Institute (JGI-PGF)"/>
            <person name="Walter F."/>
            <person name="Albersmeier A."/>
            <person name="Kalinowski J."/>
            <person name="Ruckert C."/>
        </authorList>
    </citation>
    <scope>NUCLEOTIDE SEQUENCE</scope>
    <source>
        <strain evidence="17">CCM 7217</strain>
    </source>
</reference>
<evidence type="ECO:0000256" key="8">
    <source>
        <dbReference type="ARBA" id="ARBA00023027"/>
    </source>
</evidence>
<feature type="domain" description="3-hydroxyacyl-CoA dehydrogenase NAD binding" evidence="16">
    <location>
        <begin position="10"/>
        <end position="188"/>
    </location>
</feature>
<evidence type="ECO:0000256" key="10">
    <source>
        <dbReference type="ARBA" id="ARBA00023140"/>
    </source>
</evidence>
<comment type="subunit">
    <text evidence="5">Monomer.</text>
</comment>
<organism evidence="17 18">
    <name type="scientific">Haloferax sulfurifontis</name>
    <dbReference type="NCBI Taxonomy" id="255616"/>
    <lineage>
        <taxon>Archaea</taxon>
        <taxon>Methanobacteriati</taxon>
        <taxon>Methanobacteriota</taxon>
        <taxon>Stenosarchaea group</taxon>
        <taxon>Halobacteria</taxon>
        <taxon>Halobacteriales</taxon>
        <taxon>Haloferacaceae</taxon>
        <taxon>Haloferax</taxon>
    </lineage>
</organism>
<evidence type="ECO:0000259" key="15">
    <source>
        <dbReference type="Pfam" id="PF00725"/>
    </source>
</evidence>
<dbReference type="SUPFAM" id="SSF51735">
    <property type="entry name" value="NAD(P)-binding Rossmann-fold domains"/>
    <property type="match status" value="1"/>
</dbReference>
<dbReference type="Pfam" id="PF02737">
    <property type="entry name" value="3HCDH_N"/>
    <property type="match status" value="1"/>
</dbReference>
<dbReference type="InterPro" id="IPR013328">
    <property type="entry name" value="6PGD_dom2"/>
</dbReference>
<dbReference type="PANTHER" id="PTHR23309:SF49">
    <property type="entry name" value="PEROXISOMAL BIFUNCTIONAL ENZYME"/>
    <property type="match status" value="1"/>
</dbReference>
<evidence type="ECO:0000256" key="12">
    <source>
        <dbReference type="ARBA" id="ARBA00023239"/>
    </source>
</evidence>
<dbReference type="GO" id="GO:0070403">
    <property type="term" value="F:NAD+ binding"/>
    <property type="evidence" value="ECO:0007669"/>
    <property type="project" value="InterPro"/>
</dbReference>
<evidence type="ECO:0000256" key="9">
    <source>
        <dbReference type="ARBA" id="ARBA00023098"/>
    </source>
</evidence>